<name>A0A1G2BPW7_9BACT</name>
<dbReference type="AlphaFoldDB" id="A0A1G2BPW7"/>
<evidence type="ECO:0000313" key="3">
    <source>
        <dbReference type="Proteomes" id="UP000178109"/>
    </source>
</evidence>
<reference evidence="2 3" key="1">
    <citation type="journal article" date="2016" name="Nat. Commun.">
        <title>Thousands of microbial genomes shed light on interconnected biogeochemical processes in an aquifer system.</title>
        <authorList>
            <person name="Anantharaman K."/>
            <person name="Brown C.T."/>
            <person name="Hug L.A."/>
            <person name="Sharon I."/>
            <person name="Castelle C.J."/>
            <person name="Probst A.J."/>
            <person name="Thomas B.C."/>
            <person name="Singh A."/>
            <person name="Wilkins M.J."/>
            <person name="Karaoz U."/>
            <person name="Brodie E.L."/>
            <person name="Williams K.H."/>
            <person name="Hubbard S.S."/>
            <person name="Banfield J.F."/>
        </authorList>
    </citation>
    <scope>NUCLEOTIDE SEQUENCE [LARGE SCALE GENOMIC DNA]</scope>
</reference>
<proteinExistence type="predicted"/>
<feature type="transmembrane region" description="Helical" evidence="1">
    <location>
        <begin position="196"/>
        <end position="215"/>
    </location>
</feature>
<feature type="transmembrane region" description="Helical" evidence="1">
    <location>
        <begin position="169"/>
        <end position="190"/>
    </location>
</feature>
<organism evidence="2 3">
    <name type="scientific">Candidatus Komeilibacteria bacterium RIFCSPLOWO2_02_FULL_48_11</name>
    <dbReference type="NCBI Taxonomy" id="1798553"/>
    <lineage>
        <taxon>Bacteria</taxon>
        <taxon>Candidatus Komeiliibacteriota</taxon>
    </lineage>
</organism>
<accession>A0A1G2BPW7</accession>
<feature type="transmembrane region" description="Helical" evidence="1">
    <location>
        <begin position="81"/>
        <end position="101"/>
    </location>
</feature>
<keyword evidence="1" id="KW-1133">Transmembrane helix</keyword>
<feature type="transmembrane region" description="Helical" evidence="1">
    <location>
        <begin position="227"/>
        <end position="246"/>
    </location>
</feature>
<evidence type="ECO:0000256" key="1">
    <source>
        <dbReference type="SAM" id="Phobius"/>
    </source>
</evidence>
<protein>
    <submittedName>
        <fullName evidence="2">Uncharacterized protein</fullName>
    </submittedName>
</protein>
<keyword evidence="1" id="KW-0472">Membrane</keyword>
<dbReference type="Proteomes" id="UP000178109">
    <property type="component" value="Unassembled WGS sequence"/>
</dbReference>
<feature type="transmembrane region" description="Helical" evidence="1">
    <location>
        <begin position="113"/>
        <end position="134"/>
    </location>
</feature>
<keyword evidence="1" id="KW-0812">Transmembrane</keyword>
<gene>
    <name evidence="2" type="ORF">A3H70_03955</name>
</gene>
<feature type="transmembrane region" description="Helical" evidence="1">
    <location>
        <begin position="57"/>
        <end position="75"/>
    </location>
</feature>
<feature type="transmembrane region" description="Helical" evidence="1">
    <location>
        <begin position="27"/>
        <end position="45"/>
    </location>
</feature>
<comment type="caution">
    <text evidence="2">The sequence shown here is derived from an EMBL/GenBank/DDBJ whole genome shotgun (WGS) entry which is preliminary data.</text>
</comment>
<dbReference type="EMBL" id="MHKO01000059">
    <property type="protein sequence ID" value="OGY90856.1"/>
    <property type="molecule type" value="Genomic_DNA"/>
</dbReference>
<sequence length="247" mass="28834">MSSILKFWLPLLAILASWELGLLYPSWFWYWLVLGVSASLTLGFFMNPRTVSWQRYLPDVLAFMAFAASVFWWFFWLDLAYLKYVLAMVFWLVMAFAFVDIRNNRPRDFPAHWRLSLFLGGMFFSSSVCFGLLTVLGWPLWLALLIFLTGLAVFSWSAMIYLEERPDNLIRGFLFMLLLGAEVFSVLVWLPFTEVTLGLLLTIIMLAAYDLLKYLTKPELIVRRIIVKKLVVYVFFLVLVLASTPWQ</sequence>
<evidence type="ECO:0000313" key="2">
    <source>
        <dbReference type="EMBL" id="OGY90856.1"/>
    </source>
</evidence>
<feature type="transmembrane region" description="Helical" evidence="1">
    <location>
        <begin position="140"/>
        <end position="162"/>
    </location>
</feature>